<reference evidence="1" key="2">
    <citation type="journal article" date="2015" name="Fish Shellfish Immunol.">
        <title>Early steps in the European eel (Anguilla anguilla)-Vibrio vulnificus interaction in the gills: Role of the RtxA13 toxin.</title>
        <authorList>
            <person name="Callol A."/>
            <person name="Pajuelo D."/>
            <person name="Ebbesson L."/>
            <person name="Teles M."/>
            <person name="MacKenzie S."/>
            <person name="Amaro C."/>
        </authorList>
    </citation>
    <scope>NUCLEOTIDE SEQUENCE</scope>
</reference>
<sequence length="53" mass="6447">MMREYLLTSSVHMKLIYARKHWKEQILIKHIVTDFSQINIISPYIHSDHHKNT</sequence>
<proteinExistence type="predicted"/>
<reference evidence="1" key="1">
    <citation type="submission" date="2014-11" db="EMBL/GenBank/DDBJ databases">
        <authorList>
            <person name="Amaro Gonzalez C."/>
        </authorList>
    </citation>
    <scope>NUCLEOTIDE SEQUENCE</scope>
</reference>
<name>A0A0E9Q1D1_ANGAN</name>
<accession>A0A0E9Q1D1</accession>
<dbReference type="AlphaFoldDB" id="A0A0E9Q1D1"/>
<protein>
    <submittedName>
        <fullName evidence="1">Uncharacterized protein</fullName>
    </submittedName>
</protein>
<organism evidence="1">
    <name type="scientific">Anguilla anguilla</name>
    <name type="common">European freshwater eel</name>
    <name type="synonym">Muraena anguilla</name>
    <dbReference type="NCBI Taxonomy" id="7936"/>
    <lineage>
        <taxon>Eukaryota</taxon>
        <taxon>Metazoa</taxon>
        <taxon>Chordata</taxon>
        <taxon>Craniata</taxon>
        <taxon>Vertebrata</taxon>
        <taxon>Euteleostomi</taxon>
        <taxon>Actinopterygii</taxon>
        <taxon>Neopterygii</taxon>
        <taxon>Teleostei</taxon>
        <taxon>Anguilliformes</taxon>
        <taxon>Anguillidae</taxon>
        <taxon>Anguilla</taxon>
    </lineage>
</organism>
<dbReference type="EMBL" id="GBXM01097871">
    <property type="protein sequence ID" value="JAH10706.1"/>
    <property type="molecule type" value="Transcribed_RNA"/>
</dbReference>
<evidence type="ECO:0000313" key="1">
    <source>
        <dbReference type="EMBL" id="JAH10706.1"/>
    </source>
</evidence>